<keyword evidence="6" id="KW-0444">Lipid biosynthesis</keyword>
<evidence type="ECO:0000256" key="12">
    <source>
        <dbReference type="ARBA" id="ARBA00023209"/>
    </source>
</evidence>
<dbReference type="NCBIfam" id="TIGR00473">
    <property type="entry name" value="pssA"/>
    <property type="match status" value="1"/>
</dbReference>
<reference evidence="17 18" key="1">
    <citation type="submission" date="2019-01" db="EMBL/GenBank/DDBJ databases">
        <title>Geovibrio thiophilus DSM 11263, complete genome.</title>
        <authorList>
            <person name="Spring S."/>
            <person name="Bunk B."/>
            <person name="Sproer C."/>
        </authorList>
    </citation>
    <scope>NUCLEOTIDE SEQUENCE [LARGE SCALE GENOMIC DNA]</scope>
    <source>
        <strain evidence="17 18">DSM 11263</strain>
    </source>
</reference>
<evidence type="ECO:0000256" key="2">
    <source>
        <dbReference type="ARBA" id="ARBA00004127"/>
    </source>
</evidence>
<keyword evidence="11 16" id="KW-0472">Membrane</keyword>
<dbReference type="EMBL" id="CP035108">
    <property type="protein sequence ID" value="QAR32353.1"/>
    <property type="molecule type" value="Genomic_DNA"/>
</dbReference>
<accession>A0A410JW22</accession>
<keyword evidence="9 16" id="KW-1133">Transmembrane helix</keyword>
<keyword evidence="12" id="KW-0594">Phospholipid biosynthesis</keyword>
<evidence type="ECO:0000256" key="4">
    <source>
        <dbReference type="ARBA" id="ARBA00013174"/>
    </source>
</evidence>
<dbReference type="InterPro" id="IPR004533">
    <property type="entry name" value="CDP-diaglyc--ser_O-PTrfase"/>
</dbReference>
<feature type="transmembrane region" description="Helical" evidence="16">
    <location>
        <begin position="156"/>
        <end position="178"/>
    </location>
</feature>
<dbReference type="OrthoDB" id="9777147at2"/>
<comment type="catalytic activity">
    <reaction evidence="1">
        <text>a CDP-1,2-diacyl-sn-glycerol + L-serine = a 1,2-diacyl-sn-glycero-3-phospho-L-serine + CMP + H(+)</text>
        <dbReference type="Rhea" id="RHEA:16913"/>
        <dbReference type="ChEBI" id="CHEBI:15378"/>
        <dbReference type="ChEBI" id="CHEBI:33384"/>
        <dbReference type="ChEBI" id="CHEBI:57262"/>
        <dbReference type="ChEBI" id="CHEBI:58332"/>
        <dbReference type="ChEBI" id="CHEBI:60377"/>
        <dbReference type="EC" id="2.7.8.8"/>
    </reaction>
</comment>
<gene>
    <name evidence="17" type="primary">pssA</name>
    <name evidence="17" type="ORF">EP073_02750</name>
</gene>
<feature type="transmembrane region" description="Helical" evidence="16">
    <location>
        <begin position="124"/>
        <end position="144"/>
    </location>
</feature>
<dbReference type="Gene3D" id="1.20.120.1760">
    <property type="match status" value="1"/>
</dbReference>
<keyword evidence="13" id="KW-1208">Phospholipid metabolism</keyword>
<evidence type="ECO:0000256" key="10">
    <source>
        <dbReference type="ARBA" id="ARBA00023098"/>
    </source>
</evidence>
<dbReference type="RefSeq" id="WP_128465640.1">
    <property type="nucleotide sequence ID" value="NZ_CP035108.1"/>
</dbReference>
<evidence type="ECO:0000256" key="11">
    <source>
        <dbReference type="ARBA" id="ARBA00023136"/>
    </source>
</evidence>
<evidence type="ECO:0000256" key="6">
    <source>
        <dbReference type="ARBA" id="ARBA00022516"/>
    </source>
</evidence>
<dbReference type="InterPro" id="IPR043130">
    <property type="entry name" value="CDP-OH_PTrfase_TM_dom"/>
</dbReference>
<dbReference type="InterPro" id="IPR000462">
    <property type="entry name" value="CDP-OH_P_trans"/>
</dbReference>
<keyword evidence="10" id="KW-0443">Lipid metabolism</keyword>
<evidence type="ECO:0000256" key="15">
    <source>
        <dbReference type="RuleBase" id="RU003750"/>
    </source>
</evidence>
<feature type="transmembrane region" description="Helical" evidence="16">
    <location>
        <begin position="7"/>
        <end position="25"/>
    </location>
</feature>
<evidence type="ECO:0000256" key="3">
    <source>
        <dbReference type="ARBA" id="ARBA00010441"/>
    </source>
</evidence>
<dbReference type="PANTHER" id="PTHR14269">
    <property type="entry name" value="CDP-DIACYLGLYCEROL--GLYCEROL-3-PHOSPHATE 3-PHOSPHATIDYLTRANSFERASE-RELATED"/>
    <property type="match status" value="1"/>
</dbReference>
<dbReference type="PANTHER" id="PTHR14269:SF61">
    <property type="entry name" value="CDP-DIACYLGLYCEROL--SERINE O-PHOSPHATIDYLTRANSFERASE"/>
    <property type="match status" value="1"/>
</dbReference>
<dbReference type="AlphaFoldDB" id="A0A410JW22"/>
<dbReference type="Pfam" id="PF01066">
    <property type="entry name" value="CDP-OH_P_transf"/>
    <property type="match status" value="1"/>
</dbReference>
<organism evidence="17 18">
    <name type="scientific">Geovibrio thiophilus</name>
    <dbReference type="NCBI Taxonomy" id="139438"/>
    <lineage>
        <taxon>Bacteria</taxon>
        <taxon>Pseudomonadati</taxon>
        <taxon>Deferribacterota</taxon>
        <taxon>Deferribacteres</taxon>
        <taxon>Deferribacterales</taxon>
        <taxon>Geovibrionaceae</taxon>
        <taxon>Geovibrio</taxon>
    </lineage>
</organism>
<evidence type="ECO:0000256" key="8">
    <source>
        <dbReference type="ARBA" id="ARBA00022692"/>
    </source>
</evidence>
<feature type="transmembrane region" description="Helical" evidence="16">
    <location>
        <begin position="94"/>
        <end position="112"/>
    </location>
</feature>
<dbReference type="GO" id="GO:0008654">
    <property type="term" value="P:phospholipid biosynthetic process"/>
    <property type="evidence" value="ECO:0007669"/>
    <property type="project" value="UniProtKB-KW"/>
</dbReference>
<dbReference type="GO" id="GO:0003882">
    <property type="term" value="F:CDP-diacylglycerol-serine O-phosphatidyltransferase activity"/>
    <property type="evidence" value="ECO:0007669"/>
    <property type="project" value="UniProtKB-EC"/>
</dbReference>
<evidence type="ECO:0000256" key="9">
    <source>
        <dbReference type="ARBA" id="ARBA00022989"/>
    </source>
</evidence>
<dbReference type="Proteomes" id="UP000287502">
    <property type="component" value="Chromosome"/>
</dbReference>
<evidence type="ECO:0000256" key="16">
    <source>
        <dbReference type="SAM" id="Phobius"/>
    </source>
</evidence>
<dbReference type="KEGG" id="gtl:EP073_02750"/>
<keyword evidence="8 16" id="KW-0812">Transmembrane</keyword>
<keyword evidence="18" id="KW-1185">Reference proteome</keyword>
<evidence type="ECO:0000256" key="13">
    <source>
        <dbReference type="ARBA" id="ARBA00023264"/>
    </source>
</evidence>
<dbReference type="InterPro" id="IPR050324">
    <property type="entry name" value="CDP-alcohol_PTase-I"/>
</dbReference>
<dbReference type="GO" id="GO:0012505">
    <property type="term" value="C:endomembrane system"/>
    <property type="evidence" value="ECO:0007669"/>
    <property type="project" value="UniProtKB-SubCell"/>
</dbReference>
<feature type="transmembrane region" description="Helical" evidence="16">
    <location>
        <begin position="190"/>
        <end position="207"/>
    </location>
</feature>
<evidence type="ECO:0000313" key="18">
    <source>
        <dbReference type="Proteomes" id="UP000287502"/>
    </source>
</evidence>
<proteinExistence type="inferred from homology"/>
<dbReference type="GO" id="GO:0016020">
    <property type="term" value="C:membrane"/>
    <property type="evidence" value="ECO:0007669"/>
    <property type="project" value="InterPro"/>
</dbReference>
<keyword evidence="7 15" id="KW-0808">Transferase</keyword>
<evidence type="ECO:0000256" key="5">
    <source>
        <dbReference type="ARBA" id="ARBA00017171"/>
    </source>
</evidence>
<dbReference type="InterPro" id="IPR048254">
    <property type="entry name" value="CDP_ALCOHOL_P_TRANSF_CS"/>
</dbReference>
<name>A0A410JW22_9BACT</name>
<protein>
    <recommendedName>
        <fullName evidence="5">CDP-diacylglycerol--serine O-phosphatidyltransferase</fullName>
        <ecNumber evidence="4">2.7.8.8</ecNumber>
    </recommendedName>
    <alternativeName>
        <fullName evidence="14">Phosphatidylserine synthase</fullName>
    </alternativeName>
</protein>
<comment type="subcellular location">
    <subcellularLocation>
        <location evidence="2">Endomembrane system</location>
        <topology evidence="2">Multi-pass membrane protein</topology>
    </subcellularLocation>
</comment>
<sequence>MVNKNAIFPNFVTLLGLFSGFYSIVATLNGNYVMAAYATLMAFVFDGLDGKIARMLNASSEFGIQLDSLADLISFGVAPALLVYKWALEPYGRLGWMAAFLFVACAALRLARFNVQAKRISNKFFVGLPSPAAAGVVVTSVLFARHFFGDPTAIEVPLWFTFMIYILAFLMVSNVPYFSFKNIEYFHRKPFNSMVAFVLFIFVLGLYPEVFLFLFASAYAASGVVALLLRKHRVHLEEEAQEI</sequence>
<dbReference type="PROSITE" id="PS00379">
    <property type="entry name" value="CDP_ALCOHOL_P_TRANSF"/>
    <property type="match status" value="1"/>
</dbReference>
<comment type="similarity">
    <text evidence="3 15">Belongs to the CDP-alcohol phosphatidyltransferase class-I family.</text>
</comment>
<evidence type="ECO:0000256" key="7">
    <source>
        <dbReference type="ARBA" id="ARBA00022679"/>
    </source>
</evidence>
<evidence type="ECO:0000256" key="14">
    <source>
        <dbReference type="ARBA" id="ARBA00032361"/>
    </source>
</evidence>
<evidence type="ECO:0000313" key="17">
    <source>
        <dbReference type="EMBL" id="QAR32353.1"/>
    </source>
</evidence>
<dbReference type="EC" id="2.7.8.8" evidence="4"/>
<evidence type="ECO:0000256" key="1">
    <source>
        <dbReference type="ARBA" id="ARBA00000287"/>
    </source>
</evidence>